<evidence type="ECO:0000256" key="1">
    <source>
        <dbReference type="ARBA" id="ARBA00004141"/>
    </source>
</evidence>
<dbReference type="AlphaFoldDB" id="A0A218WBJ5"/>
<evidence type="ECO:0000313" key="14">
    <source>
        <dbReference type="EMBL" id="OWM69913.1"/>
    </source>
</evidence>
<name>A0A218WBJ5_PUNGR</name>
<keyword evidence="8 11" id="KW-0472">Membrane</keyword>
<feature type="transmembrane region" description="Helical" evidence="11">
    <location>
        <begin position="281"/>
        <end position="308"/>
    </location>
</feature>
<accession>A0A218WBJ5</accession>
<evidence type="ECO:0000259" key="13">
    <source>
        <dbReference type="Pfam" id="PF23259"/>
    </source>
</evidence>
<comment type="subcellular location">
    <subcellularLocation>
        <location evidence="1">Membrane</location>
        <topology evidence="1">Multi-pass membrane protein</topology>
    </subcellularLocation>
</comment>
<feature type="transmembrane region" description="Helical" evidence="11">
    <location>
        <begin position="109"/>
        <end position="131"/>
    </location>
</feature>
<comment type="caution">
    <text evidence="14">The sequence shown here is derived from an EMBL/GenBank/DDBJ whole genome shotgun (WGS) entry which is preliminary data.</text>
</comment>
<feature type="transmembrane region" description="Helical" evidence="11">
    <location>
        <begin position="416"/>
        <end position="435"/>
    </location>
</feature>
<evidence type="ECO:0000256" key="11">
    <source>
        <dbReference type="SAM" id="Phobius"/>
    </source>
</evidence>
<dbReference type="GO" id="GO:0012505">
    <property type="term" value="C:endomembrane system"/>
    <property type="evidence" value="ECO:0007669"/>
    <property type="project" value="TreeGrafter"/>
</dbReference>
<feature type="transmembrane region" description="Helical" evidence="11">
    <location>
        <begin position="356"/>
        <end position="378"/>
    </location>
</feature>
<proteinExistence type="inferred from homology"/>
<dbReference type="PANTHER" id="PTHR32468:SF108">
    <property type="entry name" value="CATION_H(+) ANTIPORTER 15-LIKE"/>
    <property type="match status" value="1"/>
</dbReference>
<organism evidence="14 15">
    <name type="scientific">Punica granatum</name>
    <name type="common">Pomegranate</name>
    <dbReference type="NCBI Taxonomy" id="22663"/>
    <lineage>
        <taxon>Eukaryota</taxon>
        <taxon>Viridiplantae</taxon>
        <taxon>Streptophyta</taxon>
        <taxon>Embryophyta</taxon>
        <taxon>Tracheophyta</taxon>
        <taxon>Spermatophyta</taxon>
        <taxon>Magnoliopsida</taxon>
        <taxon>eudicotyledons</taxon>
        <taxon>Gunneridae</taxon>
        <taxon>Pentapetalae</taxon>
        <taxon>rosids</taxon>
        <taxon>malvids</taxon>
        <taxon>Myrtales</taxon>
        <taxon>Lythraceae</taxon>
        <taxon>Punica</taxon>
    </lineage>
</organism>
<keyword evidence="7" id="KW-0406">Ion transport</keyword>
<sequence length="887" mass="97735">MPPLNKTIIEMLPGFTKGLKEGPSICEVAVTSSPRGIFYKENPLLESYNLFALQIILLVLAYRAVYFLLRPLKQTKFVCSVVAGILIGPNMLGKLHIFGERGLFPEKELLITGTMGALGIAYFIFLVAVKMDLSMLRRTAKEATVIGTLSVLVPFACTITATFLLPMMGMQKDFFRFLFSAGISVTRFANVADVANELNMLTSQQGQLLLSSTMLNELFTWTALVSGICYRNPNNPLIPFLLLLSMLGVGIVTVSVKTLALKIIAKAPKGVPVNERLITSILIIALWMAFFTNLIGSLHVGMLVMGLIMPDGPPLGSAIVERAEYMVMEFLMPVFYVQVGYGTDLSSFDVTKFWEVTVFVTVSFAAKFLATLLGALACRQNHRDALLLALMVNVKGPIDLYLFMRWKISKNVAPHTHVILVLSNVMVTALVTPLIERLYNDCQKTNASDRQGMKAIQTSSISAEFKIMCCVHNVDNVPGIISLLEASNGSTSSKLSAVVIHLNDLVGRAAPLLVRNDKLKRNIDKNQSDKVAHEFETYTRKLYNPIALTNFTLVAPYKAMHENICHLAKTEGTTLIILPYRKVQGDEAGASQAVVAQATAIRNLNCDMLAHNPCAVGILANKGLGRCLGHDSFSCNVAVIFTGGHDDREALAYATRLLMHSSVRVTLLRLITRWQQVYAEDMMEKKLDNRLVEEFKIKKTKDTRAKYYEEAIVDILGLFNAIRSLGDHYNLVIAGRQSPQIMSMCDEWSDTQDIWGGNPELGIIGDFIASDDYNESKSSALIIQRYPSDDVDVQSKKRYVKAGERGASEACISVGGGGVEQSRGRQRLKSISEGGRGRGRGAQYESRPNCRYRSLAMVARASKMVDDLGQVVVPSDECLLAQISRGF</sequence>
<dbReference type="GO" id="GO:0006885">
    <property type="term" value="P:regulation of pH"/>
    <property type="evidence" value="ECO:0007669"/>
    <property type="project" value="TreeGrafter"/>
</dbReference>
<comment type="similarity">
    <text evidence="9">Belongs to the monovalent cation:proton antiporter 2 (CPA2) transporter (TC 2.A.37) family. CHX (TC 2.A.37.4) subfamily.</text>
</comment>
<keyword evidence="6 11" id="KW-1133">Transmembrane helix</keyword>
<evidence type="ECO:0000313" key="15">
    <source>
        <dbReference type="Proteomes" id="UP000197138"/>
    </source>
</evidence>
<dbReference type="Proteomes" id="UP000197138">
    <property type="component" value="Unassembled WGS sequence"/>
</dbReference>
<keyword evidence="2" id="KW-0813">Transport</keyword>
<evidence type="ECO:0000256" key="9">
    <source>
        <dbReference type="ARBA" id="ARBA00038341"/>
    </source>
</evidence>
<evidence type="ECO:0000256" key="10">
    <source>
        <dbReference type="SAM" id="MobiDB-lite"/>
    </source>
</evidence>
<feature type="domain" description="Cation/H+ exchanger transmembrane" evidence="12">
    <location>
        <begin position="63"/>
        <end position="434"/>
    </location>
</feature>
<dbReference type="GO" id="GO:0006813">
    <property type="term" value="P:potassium ion transport"/>
    <property type="evidence" value="ECO:0007669"/>
    <property type="project" value="UniProtKB-KW"/>
</dbReference>
<reference evidence="15" key="1">
    <citation type="journal article" date="2017" name="Plant J.">
        <title>The pomegranate (Punica granatum L.) genome and the genomics of punicalagin biosynthesis.</title>
        <authorList>
            <person name="Qin G."/>
            <person name="Xu C."/>
            <person name="Ming R."/>
            <person name="Tang H."/>
            <person name="Guyot R."/>
            <person name="Kramer E.M."/>
            <person name="Hu Y."/>
            <person name="Yi X."/>
            <person name="Qi Y."/>
            <person name="Xu X."/>
            <person name="Gao Z."/>
            <person name="Pan H."/>
            <person name="Jian J."/>
            <person name="Tian Y."/>
            <person name="Yue Z."/>
            <person name="Xu Y."/>
        </authorList>
    </citation>
    <scope>NUCLEOTIDE SEQUENCE [LARGE SCALE GENOMIC DNA]</scope>
    <source>
        <strain evidence="15">cv. Dabenzi</strain>
    </source>
</reference>
<evidence type="ECO:0000256" key="2">
    <source>
        <dbReference type="ARBA" id="ARBA00022448"/>
    </source>
</evidence>
<dbReference type="PANTHER" id="PTHR32468">
    <property type="entry name" value="CATION/H + ANTIPORTER"/>
    <property type="match status" value="1"/>
</dbReference>
<keyword evidence="3" id="KW-0633">Potassium transport</keyword>
<keyword evidence="4 11" id="KW-0812">Transmembrane</keyword>
<evidence type="ECO:0000256" key="3">
    <source>
        <dbReference type="ARBA" id="ARBA00022538"/>
    </source>
</evidence>
<gene>
    <name evidence="14" type="ORF">CDL15_Pgr025762</name>
</gene>
<evidence type="ECO:0000256" key="6">
    <source>
        <dbReference type="ARBA" id="ARBA00022989"/>
    </source>
</evidence>
<keyword evidence="5" id="KW-0630">Potassium</keyword>
<feature type="region of interest" description="Disordered" evidence="10">
    <location>
        <begin position="821"/>
        <end position="845"/>
    </location>
</feature>
<evidence type="ECO:0000256" key="7">
    <source>
        <dbReference type="ARBA" id="ARBA00023065"/>
    </source>
</evidence>
<feature type="transmembrane region" description="Helical" evidence="11">
    <location>
        <begin position="240"/>
        <end position="260"/>
    </location>
</feature>
<dbReference type="InterPro" id="IPR006153">
    <property type="entry name" value="Cation/H_exchanger_TM"/>
</dbReference>
<evidence type="ECO:0000256" key="5">
    <source>
        <dbReference type="ARBA" id="ARBA00022958"/>
    </source>
</evidence>
<dbReference type="Gene3D" id="1.20.1530.20">
    <property type="match status" value="1"/>
</dbReference>
<dbReference type="GO" id="GO:0015297">
    <property type="term" value="F:antiporter activity"/>
    <property type="evidence" value="ECO:0007669"/>
    <property type="project" value="InterPro"/>
</dbReference>
<dbReference type="InterPro" id="IPR057290">
    <property type="entry name" value="CHX17_C"/>
</dbReference>
<dbReference type="InterPro" id="IPR050794">
    <property type="entry name" value="CPA2_transporter"/>
</dbReference>
<dbReference type="Pfam" id="PF23259">
    <property type="entry name" value="CHX17_C"/>
    <property type="match status" value="1"/>
</dbReference>
<evidence type="ECO:0000256" key="4">
    <source>
        <dbReference type="ARBA" id="ARBA00022692"/>
    </source>
</evidence>
<dbReference type="Pfam" id="PF00999">
    <property type="entry name" value="Na_H_Exchanger"/>
    <property type="match status" value="1"/>
</dbReference>
<dbReference type="EMBL" id="MTKT01004810">
    <property type="protein sequence ID" value="OWM69913.1"/>
    <property type="molecule type" value="Genomic_DNA"/>
</dbReference>
<feature type="domain" description="Cation/H(+) antiporter C-terminal" evidence="13">
    <location>
        <begin position="635"/>
        <end position="786"/>
    </location>
</feature>
<feature type="transmembrane region" description="Helical" evidence="11">
    <location>
        <begin position="143"/>
        <end position="165"/>
    </location>
</feature>
<feature type="transmembrane region" description="Helical" evidence="11">
    <location>
        <begin position="77"/>
        <end position="97"/>
    </location>
</feature>
<dbReference type="GO" id="GO:1902600">
    <property type="term" value="P:proton transmembrane transport"/>
    <property type="evidence" value="ECO:0007669"/>
    <property type="project" value="InterPro"/>
</dbReference>
<feature type="transmembrane region" description="Helical" evidence="11">
    <location>
        <begin position="48"/>
        <end position="65"/>
    </location>
</feature>
<dbReference type="InterPro" id="IPR038770">
    <property type="entry name" value="Na+/solute_symporter_sf"/>
</dbReference>
<evidence type="ECO:0000256" key="8">
    <source>
        <dbReference type="ARBA" id="ARBA00023136"/>
    </source>
</evidence>
<evidence type="ECO:0000259" key="12">
    <source>
        <dbReference type="Pfam" id="PF00999"/>
    </source>
</evidence>
<protein>
    <submittedName>
        <fullName evidence="14">Uncharacterized protein</fullName>
    </submittedName>
</protein>
<dbReference type="GO" id="GO:0016020">
    <property type="term" value="C:membrane"/>
    <property type="evidence" value="ECO:0007669"/>
    <property type="project" value="UniProtKB-SubCell"/>
</dbReference>